<dbReference type="InterPro" id="IPR023408">
    <property type="entry name" value="MscS_beta-dom_sf"/>
</dbReference>
<feature type="transmembrane region" description="Helical" evidence="7">
    <location>
        <begin position="67"/>
        <end position="89"/>
    </location>
</feature>
<evidence type="ECO:0000256" key="6">
    <source>
        <dbReference type="ARBA" id="ARBA00023136"/>
    </source>
</evidence>
<evidence type="ECO:0000313" key="11">
    <source>
        <dbReference type="Proteomes" id="UP001204798"/>
    </source>
</evidence>
<evidence type="ECO:0000256" key="5">
    <source>
        <dbReference type="ARBA" id="ARBA00022989"/>
    </source>
</evidence>
<keyword evidence="5 7" id="KW-1133">Transmembrane helix</keyword>
<dbReference type="Gene3D" id="3.30.70.100">
    <property type="match status" value="1"/>
</dbReference>
<dbReference type="InterPro" id="IPR052702">
    <property type="entry name" value="MscS-like_channel"/>
</dbReference>
<dbReference type="SUPFAM" id="SSF50182">
    <property type="entry name" value="Sm-like ribonucleoproteins"/>
    <property type="match status" value="1"/>
</dbReference>
<proteinExistence type="inferred from homology"/>
<name>A0ABT2EM90_9BACT</name>
<dbReference type="Proteomes" id="UP001204798">
    <property type="component" value="Unassembled WGS sequence"/>
</dbReference>
<comment type="similarity">
    <text evidence="2">Belongs to the MscS (TC 1.A.23) family.</text>
</comment>
<dbReference type="PANTHER" id="PTHR30347">
    <property type="entry name" value="POTASSIUM CHANNEL RELATED"/>
    <property type="match status" value="1"/>
</dbReference>
<sequence>MLGGELMWAKALVQWLSTPIVTLGGASLSVASLLKGLVLVFCLHFIAKWLGQIFQRWLQSRVAVTDYAAALIARWVKVGIWALGLFLIADFLGIKFSSFAFFAGALGVGIGFGLQTIVNNFISGLILLMERTMKVGDVISVAGEMGKVVHIGARATLIETPRGSVIAIPNSQFINSAVTNWTLSGKSMRVHVPITVSGDADIETVEETLIQIARSHPQVLPEPEPQVWLTKIGDTVGLELLIWVSDPFDGPRQVQSDLYRSILSTFREKGIPVRG</sequence>
<evidence type="ECO:0000256" key="7">
    <source>
        <dbReference type="SAM" id="Phobius"/>
    </source>
</evidence>
<dbReference type="InterPro" id="IPR010920">
    <property type="entry name" value="LSM_dom_sf"/>
</dbReference>
<feature type="domain" description="Mechanosensitive ion channel MscS C-terminal" evidence="9">
    <location>
        <begin position="192"/>
        <end position="272"/>
    </location>
</feature>
<dbReference type="Pfam" id="PF00924">
    <property type="entry name" value="MS_channel_2nd"/>
    <property type="match status" value="1"/>
</dbReference>
<dbReference type="EMBL" id="JANUCP010000002">
    <property type="protein sequence ID" value="MCS3919047.1"/>
    <property type="molecule type" value="Genomic_DNA"/>
</dbReference>
<comment type="subcellular location">
    <subcellularLocation>
        <location evidence="1">Cell membrane</location>
        <topology evidence="1">Multi-pass membrane protein</topology>
    </subcellularLocation>
</comment>
<evidence type="ECO:0000256" key="4">
    <source>
        <dbReference type="ARBA" id="ARBA00022692"/>
    </source>
</evidence>
<keyword evidence="11" id="KW-1185">Reference proteome</keyword>
<feature type="domain" description="Mechanosensitive ion channel MscS" evidence="8">
    <location>
        <begin position="116"/>
        <end position="182"/>
    </location>
</feature>
<feature type="transmembrane region" description="Helical" evidence="7">
    <location>
        <begin position="20"/>
        <end position="46"/>
    </location>
</feature>
<dbReference type="InterPro" id="IPR049278">
    <property type="entry name" value="MS_channel_C"/>
</dbReference>
<evidence type="ECO:0000313" key="10">
    <source>
        <dbReference type="EMBL" id="MCS3919047.1"/>
    </source>
</evidence>
<protein>
    <submittedName>
        <fullName evidence="10">Small-conductance mechanosensitive channel</fullName>
    </submittedName>
</protein>
<dbReference type="InterPro" id="IPR006685">
    <property type="entry name" value="MscS_channel_2nd"/>
</dbReference>
<keyword evidence="3" id="KW-1003">Cell membrane</keyword>
<evidence type="ECO:0000259" key="9">
    <source>
        <dbReference type="Pfam" id="PF21082"/>
    </source>
</evidence>
<reference evidence="10 11" key="1">
    <citation type="submission" date="2022-08" db="EMBL/GenBank/DDBJ databases">
        <title>Bacterial and archaeal communities from various locations to study Microbial Dark Matter (Phase II).</title>
        <authorList>
            <person name="Stepanauskas R."/>
        </authorList>
    </citation>
    <scope>NUCLEOTIDE SEQUENCE [LARGE SCALE GENOMIC DNA]</scope>
    <source>
        <strain evidence="10 11">PD1</strain>
    </source>
</reference>
<evidence type="ECO:0000259" key="8">
    <source>
        <dbReference type="Pfam" id="PF00924"/>
    </source>
</evidence>
<comment type="caution">
    <text evidence="10">The sequence shown here is derived from an EMBL/GenBank/DDBJ whole genome shotgun (WGS) entry which is preliminary data.</text>
</comment>
<dbReference type="Pfam" id="PF21082">
    <property type="entry name" value="MS_channel_3rd"/>
    <property type="match status" value="1"/>
</dbReference>
<organism evidence="10 11">
    <name type="scientific">Candidatus Fervidibacter sacchari</name>
    <dbReference type="NCBI Taxonomy" id="1448929"/>
    <lineage>
        <taxon>Bacteria</taxon>
        <taxon>Candidatus Fervidibacterota</taxon>
        <taxon>Candidatus Fervidibacter</taxon>
    </lineage>
</organism>
<dbReference type="RefSeq" id="WP_259095134.1">
    <property type="nucleotide sequence ID" value="NZ_CP130454.1"/>
</dbReference>
<gene>
    <name evidence="10" type="ORF">M2350_001447</name>
</gene>
<dbReference type="Gene3D" id="2.30.30.60">
    <property type="match status" value="1"/>
</dbReference>
<dbReference type="SUPFAM" id="SSF82689">
    <property type="entry name" value="Mechanosensitive channel protein MscS (YggB), C-terminal domain"/>
    <property type="match status" value="1"/>
</dbReference>
<accession>A0ABT2EM90</accession>
<feature type="transmembrane region" description="Helical" evidence="7">
    <location>
        <begin position="101"/>
        <end position="128"/>
    </location>
</feature>
<evidence type="ECO:0000256" key="3">
    <source>
        <dbReference type="ARBA" id="ARBA00022475"/>
    </source>
</evidence>
<evidence type="ECO:0000256" key="1">
    <source>
        <dbReference type="ARBA" id="ARBA00004651"/>
    </source>
</evidence>
<keyword evidence="4 7" id="KW-0812">Transmembrane</keyword>
<dbReference type="InterPro" id="IPR011066">
    <property type="entry name" value="MscS_channel_C_sf"/>
</dbReference>
<dbReference type="Gene3D" id="1.10.287.1260">
    <property type="match status" value="1"/>
</dbReference>
<dbReference type="InterPro" id="IPR011014">
    <property type="entry name" value="MscS_channel_TM-2"/>
</dbReference>
<keyword evidence="6 7" id="KW-0472">Membrane</keyword>
<dbReference type="PANTHER" id="PTHR30347:SF1">
    <property type="entry name" value="MECHANOSENSITIVE CHANNEL MSCK"/>
    <property type="match status" value="1"/>
</dbReference>
<evidence type="ECO:0000256" key="2">
    <source>
        <dbReference type="ARBA" id="ARBA00008017"/>
    </source>
</evidence>
<dbReference type="SUPFAM" id="SSF82861">
    <property type="entry name" value="Mechanosensitive channel protein MscS (YggB), transmembrane region"/>
    <property type="match status" value="1"/>
</dbReference>